<dbReference type="PANTHER" id="PTHR11079:SF149">
    <property type="entry name" value="TRNA-SPECIFIC ADENOSINE DEAMINASE 2"/>
    <property type="match status" value="1"/>
</dbReference>
<dbReference type="CDD" id="cd01285">
    <property type="entry name" value="nucleoside_deaminase"/>
    <property type="match status" value="1"/>
</dbReference>
<keyword evidence="4" id="KW-1185">Reference proteome</keyword>
<evidence type="ECO:0000256" key="1">
    <source>
        <dbReference type="ARBA" id="ARBA00022801"/>
    </source>
</evidence>
<dbReference type="Proteomes" id="UP000708208">
    <property type="component" value="Unassembled WGS sequence"/>
</dbReference>
<dbReference type="PANTHER" id="PTHR11079">
    <property type="entry name" value="CYTOSINE DEAMINASE FAMILY MEMBER"/>
    <property type="match status" value="1"/>
</dbReference>
<evidence type="ECO:0000313" key="4">
    <source>
        <dbReference type="Proteomes" id="UP000708208"/>
    </source>
</evidence>
<dbReference type="PROSITE" id="PS00903">
    <property type="entry name" value="CYT_DCMP_DEAMINASES_1"/>
    <property type="match status" value="1"/>
</dbReference>
<sequence>MNIPDPNFMDVAFSLAEEALKCGEVPVGCVVVYEKEIIGGGRNYVNETKNATRHAELLAIDAVRRWCDLKDLNCLEIFSKIHLYVTVEPCIMCASALEQLKIPLIVYGCDNDRFGGCNSVLNVFNLKGAFQPTIISGLRAAESISLLKQFYQGENPNAPVPKLKREPELKPNVP</sequence>
<dbReference type="OrthoDB" id="408702at2759"/>
<reference evidence="3" key="1">
    <citation type="submission" date="2021-06" db="EMBL/GenBank/DDBJ databases">
        <authorList>
            <person name="Hodson N. C."/>
            <person name="Mongue J. A."/>
            <person name="Jaron S. K."/>
        </authorList>
    </citation>
    <scope>NUCLEOTIDE SEQUENCE</scope>
</reference>
<dbReference type="AlphaFoldDB" id="A0A8J2K7C7"/>
<dbReference type="Pfam" id="PF00383">
    <property type="entry name" value="dCMP_cyt_deam_1"/>
    <property type="match status" value="1"/>
</dbReference>
<protein>
    <recommendedName>
        <fullName evidence="2">CMP/dCMP-type deaminase domain-containing protein</fullName>
    </recommendedName>
</protein>
<feature type="domain" description="CMP/dCMP-type deaminase" evidence="2">
    <location>
        <begin position="3"/>
        <end position="119"/>
    </location>
</feature>
<dbReference type="EMBL" id="CAJVCH010194853">
    <property type="protein sequence ID" value="CAG7730462.1"/>
    <property type="molecule type" value="Genomic_DNA"/>
</dbReference>
<dbReference type="GO" id="GO:0002100">
    <property type="term" value="P:tRNA wobble adenosine to inosine editing"/>
    <property type="evidence" value="ECO:0007669"/>
    <property type="project" value="InterPro"/>
</dbReference>
<name>A0A8J2K7C7_9HEXA</name>
<dbReference type="GO" id="GO:0005737">
    <property type="term" value="C:cytoplasm"/>
    <property type="evidence" value="ECO:0007669"/>
    <property type="project" value="TreeGrafter"/>
</dbReference>
<organism evidence="3 4">
    <name type="scientific">Allacma fusca</name>
    <dbReference type="NCBI Taxonomy" id="39272"/>
    <lineage>
        <taxon>Eukaryota</taxon>
        <taxon>Metazoa</taxon>
        <taxon>Ecdysozoa</taxon>
        <taxon>Arthropoda</taxon>
        <taxon>Hexapoda</taxon>
        <taxon>Collembola</taxon>
        <taxon>Symphypleona</taxon>
        <taxon>Sminthuridae</taxon>
        <taxon>Allacma</taxon>
    </lineage>
</organism>
<gene>
    <name evidence="3" type="ORF">AFUS01_LOCUS19106</name>
</gene>
<dbReference type="PROSITE" id="PS51747">
    <property type="entry name" value="CYT_DCMP_DEAMINASES_2"/>
    <property type="match status" value="1"/>
</dbReference>
<dbReference type="InterPro" id="IPR016192">
    <property type="entry name" value="APOBEC/CMP_deaminase_Zn-bd"/>
</dbReference>
<dbReference type="GO" id="GO:0008270">
    <property type="term" value="F:zinc ion binding"/>
    <property type="evidence" value="ECO:0007669"/>
    <property type="project" value="InterPro"/>
</dbReference>
<evidence type="ECO:0000259" key="2">
    <source>
        <dbReference type="PROSITE" id="PS51747"/>
    </source>
</evidence>
<accession>A0A8J2K7C7</accession>
<keyword evidence="1" id="KW-0378">Hydrolase</keyword>
<proteinExistence type="predicted"/>
<dbReference type="GO" id="GO:0005634">
    <property type="term" value="C:nucleus"/>
    <property type="evidence" value="ECO:0007669"/>
    <property type="project" value="TreeGrafter"/>
</dbReference>
<evidence type="ECO:0000313" key="3">
    <source>
        <dbReference type="EMBL" id="CAG7730462.1"/>
    </source>
</evidence>
<dbReference type="InterPro" id="IPR002125">
    <property type="entry name" value="CMP_dCMP_dom"/>
</dbReference>
<dbReference type="GO" id="GO:0052717">
    <property type="term" value="F:tRNA-specific adenosine-34 deaminase activity"/>
    <property type="evidence" value="ECO:0007669"/>
    <property type="project" value="TreeGrafter"/>
</dbReference>
<comment type="caution">
    <text evidence="3">The sequence shown here is derived from an EMBL/GenBank/DDBJ whole genome shotgun (WGS) entry which is preliminary data.</text>
</comment>